<reference evidence="2" key="2">
    <citation type="submission" date="2013-12" db="EMBL/GenBank/DDBJ databases">
        <authorList>
            <person name="Yu Y."/>
            <person name="Lee S."/>
            <person name="de Baynast K."/>
            <person name="Wissotski M."/>
            <person name="Liu L."/>
            <person name="Talag J."/>
            <person name="Goicoechea J."/>
            <person name="Angelova A."/>
            <person name="Jetty R."/>
            <person name="Kudrna D."/>
            <person name="Golser W."/>
            <person name="Rivera L."/>
            <person name="Zhang J."/>
            <person name="Wing R."/>
        </authorList>
    </citation>
    <scope>NUCLEOTIDE SEQUENCE</scope>
</reference>
<reference evidence="1" key="3">
    <citation type="submission" date="2015-04" db="UniProtKB">
        <authorList>
            <consortium name="EnsemblPlants"/>
        </authorList>
    </citation>
    <scope>IDENTIFICATION</scope>
</reference>
<keyword evidence="2" id="KW-1185">Reference proteome</keyword>
<name>A0A0D9VYW4_9ORYZ</name>
<dbReference type="EnsemblPlants" id="LPERR03G28380.1">
    <property type="protein sequence ID" value="LPERR03G28380.1"/>
    <property type="gene ID" value="LPERR03G28380"/>
</dbReference>
<dbReference type="Proteomes" id="UP000032180">
    <property type="component" value="Chromosome 3"/>
</dbReference>
<dbReference type="Gramene" id="LPERR03G28380.1">
    <property type="protein sequence ID" value="LPERR03G28380.1"/>
    <property type="gene ID" value="LPERR03G28380"/>
</dbReference>
<accession>A0A0D9VYW4</accession>
<organism evidence="1 2">
    <name type="scientific">Leersia perrieri</name>
    <dbReference type="NCBI Taxonomy" id="77586"/>
    <lineage>
        <taxon>Eukaryota</taxon>
        <taxon>Viridiplantae</taxon>
        <taxon>Streptophyta</taxon>
        <taxon>Embryophyta</taxon>
        <taxon>Tracheophyta</taxon>
        <taxon>Spermatophyta</taxon>
        <taxon>Magnoliopsida</taxon>
        <taxon>Liliopsida</taxon>
        <taxon>Poales</taxon>
        <taxon>Poaceae</taxon>
        <taxon>BOP clade</taxon>
        <taxon>Oryzoideae</taxon>
        <taxon>Oryzeae</taxon>
        <taxon>Oryzinae</taxon>
        <taxon>Leersia</taxon>
    </lineage>
</organism>
<dbReference type="HOGENOM" id="CLU_2018494_0_0_1"/>
<dbReference type="AlphaFoldDB" id="A0A0D9VYW4"/>
<protein>
    <submittedName>
        <fullName evidence="1">Uncharacterized protein</fullName>
    </submittedName>
</protein>
<evidence type="ECO:0000313" key="1">
    <source>
        <dbReference type="EnsemblPlants" id="LPERR03G28380.1"/>
    </source>
</evidence>
<sequence length="123" mass="13642">MDELWGSETGSRGPIHGATSCCRALEPMFSSLQRALPWRSSFCWLAIKEAVASYMEGAVLSDDNHTSLQANLAAFRAHYYTILKERVEMVDQPPIADGRLWLSCACGIAPASKIMENIKDVMF</sequence>
<reference evidence="1 2" key="1">
    <citation type="submission" date="2012-08" db="EMBL/GenBank/DDBJ databases">
        <title>Oryza genome evolution.</title>
        <authorList>
            <person name="Wing R.A."/>
        </authorList>
    </citation>
    <scope>NUCLEOTIDE SEQUENCE</scope>
</reference>
<proteinExistence type="predicted"/>
<evidence type="ECO:0000313" key="2">
    <source>
        <dbReference type="Proteomes" id="UP000032180"/>
    </source>
</evidence>